<dbReference type="AlphaFoldDB" id="A0A4V2Z8N8"/>
<feature type="transmembrane region" description="Helical" evidence="2">
    <location>
        <begin position="6"/>
        <end position="28"/>
    </location>
</feature>
<protein>
    <submittedName>
        <fullName evidence="3">Uncharacterized protein</fullName>
    </submittedName>
</protein>
<reference evidence="3 4" key="1">
    <citation type="submission" date="2019-03" db="EMBL/GenBank/DDBJ databases">
        <authorList>
            <person name="Zhang S."/>
        </authorList>
    </citation>
    <scope>NUCLEOTIDE SEQUENCE [LARGE SCALE GENOMIC DNA]</scope>
    <source>
        <strain evidence="3 4">S4J41</strain>
    </source>
</reference>
<proteinExistence type="predicted"/>
<keyword evidence="4" id="KW-1185">Reference proteome</keyword>
<accession>A0A4V2Z8N8</accession>
<keyword evidence="2" id="KW-0812">Transmembrane</keyword>
<evidence type="ECO:0000313" key="4">
    <source>
        <dbReference type="Proteomes" id="UP000294662"/>
    </source>
</evidence>
<feature type="transmembrane region" description="Helical" evidence="2">
    <location>
        <begin position="35"/>
        <end position="57"/>
    </location>
</feature>
<feature type="transmembrane region" description="Helical" evidence="2">
    <location>
        <begin position="69"/>
        <end position="92"/>
    </location>
</feature>
<evidence type="ECO:0000313" key="3">
    <source>
        <dbReference type="EMBL" id="TDE41076.1"/>
    </source>
</evidence>
<comment type="caution">
    <text evidence="3">The sequence shown here is derived from an EMBL/GenBank/DDBJ whole genome shotgun (WGS) entry which is preliminary data.</text>
</comment>
<evidence type="ECO:0000256" key="2">
    <source>
        <dbReference type="SAM" id="Phobius"/>
    </source>
</evidence>
<organism evidence="3 4">
    <name type="scientific">Antarcticimicrobium sediminis</name>
    <dbReference type="NCBI Taxonomy" id="2546227"/>
    <lineage>
        <taxon>Bacteria</taxon>
        <taxon>Pseudomonadati</taxon>
        <taxon>Pseudomonadota</taxon>
        <taxon>Alphaproteobacteria</taxon>
        <taxon>Rhodobacterales</taxon>
        <taxon>Paracoccaceae</taxon>
        <taxon>Antarcticimicrobium</taxon>
    </lineage>
</organism>
<gene>
    <name evidence="3" type="ORF">E1B25_02370</name>
</gene>
<keyword evidence="2" id="KW-1133">Transmembrane helix</keyword>
<keyword evidence="2" id="KW-0472">Membrane</keyword>
<evidence type="ECO:0000256" key="1">
    <source>
        <dbReference type="SAM" id="MobiDB-lite"/>
    </source>
</evidence>
<feature type="region of interest" description="Disordered" evidence="1">
    <location>
        <begin position="87"/>
        <end position="117"/>
    </location>
</feature>
<dbReference type="RefSeq" id="WP_132827066.1">
    <property type="nucleotide sequence ID" value="NZ_SMFP01000001.1"/>
</dbReference>
<dbReference type="EMBL" id="SMFP01000001">
    <property type="protein sequence ID" value="TDE41076.1"/>
    <property type="molecule type" value="Genomic_DNA"/>
</dbReference>
<sequence>MGLVVILVFLLGFAVVLGATFVLARAVARRTRLALSVPLLIGTSLGLLALNPYWISLGPEAPDAELDRFVLWVLLGLPCAIGLAVGAGVGGLSRPARGPSSGGGEWDRRGHAGAPDE</sequence>
<name>A0A4V2Z8N8_9RHOB</name>
<dbReference type="Proteomes" id="UP000294662">
    <property type="component" value="Unassembled WGS sequence"/>
</dbReference>